<organism evidence="7 8">
    <name type="scientific">Callosobruchus maculatus</name>
    <name type="common">Southern cowpea weevil</name>
    <name type="synonym">Pulse bruchid</name>
    <dbReference type="NCBI Taxonomy" id="64391"/>
    <lineage>
        <taxon>Eukaryota</taxon>
        <taxon>Metazoa</taxon>
        <taxon>Ecdysozoa</taxon>
        <taxon>Arthropoda</taxon>
        <taxon>Hexapoda</taxon>
        <taxon>Insecta</taxon>
        <taxon>Pterygota</taxon>
        <taxon>Neoptera</taxon>
        <taxon>Endopterygota</taxon>
        <taxon>Coleoptera</taxon>
        <taxon>Polyphaga</taxon>
        <taxon>Cucujiformia</taxon>
        <taxon>Chrysomeloidea</taxon>
        <taxon>Chrysomelidae</taxon>
        <taxon>Bruchinae</taxon>
        <taxon>Bruchini</taxon>
        <taxon>Callosobruchus</taxon>
    </lineage>
</organism>
<dbReference type="Pfam" id="PF21788">
    <property type="entry name" value="TNP-like_GBD"/>
    <property type="match status" value="1"/>
</dbReference>
<evidence type="ECO:0000259" key="6">
    <source>
        <dbReference type="PROSITE" id="PS50950"/>
    </source>
</evidence>
<dbReference type="PROSITE" id="PS50950">
    <property type="entry name" value="ZF_THAP"/>
    <property type="match status" value="1"/>
</dbReference>
<evidence type="ECO:0000256" key="1">
    <source>
        <dbReference type="ARBA" id="ARBA00022723"/>
    </source>
</evidence>
<dbReference type="SUPFAM" id="SSF57716">
    <property type="entry name" value="Glucocorticoid receptor-like (DNA-binding domain)"/>
    <property type="match status" value="1"/>
</dbReference>
<dbReference type="InterPro" id="IPR021896">
    <property type="entry name" value="THAP9-like_HTH"/>
</dbReference>
<evidence type="ECO:0000313" key="7">
    <source>
        <dbReference type="EMBL" id="VEN52941.1"/>
    </source>
</evidence>
<dbReference type="AlphaFoldDB" id="A0A653CYE4"/>
<dbReference type="GO" id="GO:0008270">
    <property type="term" value="F:zinc ion binding"/>
    <property type="evidence" value="ECO:0007669"/>
    <property type="project" value="UniProtKB-KW"/>
</dbReference>
<keyword evidence="3" id="KW-0862">Zinc</keyword>
<dbReference type="Proteomes" id="UP000410492">
    <property type="component" value="Unassembled WGS sequence"/>
</dbReference>
<keyword evidence="8" id="KW-1185">Reference proteome</keyword>
<feature type="domain" description="THAP-type" evidence="6">
    <location>
        <begin position="1"/>
        <end position="88"/>
    </location>
</feature>
<dbReference type="SMART" id="SM00980">
    <property type="entry name" value="THAP"/>
    <property type="match status" value="1"/>
</dbReference>
<dbReference type="InterPro" id="IPR048365">
    <property type="entry name" value="TNP-like_RNaseH_N"/>
</dbReference>
<dbReference type="Pfam" id="PF05485">
    <property type="entry name" value="THAP"/>
    <property type="match status" value="1"/>
</dbReference>
<evidence type="ECO:0000256" key="4">
    <source>
        <dbReference type="ARBA" id="ARBA00023125"/>
    </source>
</evidence>
<keyword evidence="4 5" id="KW-0238">DNA-binding</keyword>
<proteinExistence type="predicted"/>
<dbReference type="Pfam" id="PF12017">
    <property type="entry name" value="Tnp_P_element"/>
    <property type="match status" value="1"/>
</dbReference>
<dbReference type="GO" id="GO:0003677">
    <property type="term" value="F:DNA binding"/>
    <property type="evidence" value="ECO:0007669"/>
    <property type="project" value="UniProtKB-UniRule"/>
</dbReference>
<evidence type="ECO:0000313" key="8">
    <source>
        <dbReference type="Proteomes" id="UP000410492"/>
    </source>
</evidence>
<accession>A0A653CYE4</accession>
<evidence type="ECO:0000256" key="2">
    <source>
        <dbReference type="ARBA" id="ARBA00022771"/>
    </source>
</evidence>
<gene>
    <name evidence="7" type="ORF">CALMAC_LOCUS12907</name>
</gene>
<keyword evidence="2 5" id="KW-0863">Zinc-finger</keyword>
<evidence type="ECO:0000256" key="3">
    <source>
        <dbReference type="ARBA" id="ARBA00022833"/>
    </source>
</evidence>
<name>A0A653CYE4_CALMS</name>
<reference evidence="7 8" key="1">
    <citation type="submission" date="2019-01" db="EMBL/GenBank/DDBJ databases">
        <authorList>
            <person name="Sayadi A."/>
        </authorList>
    </citation>
    <scope>NUCLEOTIDE SEQUENCE [LARGE SCALE GENOMIC DNA]</scope>
</reference>
<dbReference type="SMART" id="SM00692">
    <property type="entry name" value="DM3"/>
    <property type="match status" value="1"/>
</dbReference>
<dbReference type="InterPro" id="IPR006612">
    <property type="entry name" value="THAP_Znf"/>
</dbReference>
<evidence type="ECO:0000256" key="5">
    <source>
        <dbReference type="PROSITE-ProRule" id="PRU00309"/>
    </source>
</evidence>
<sequence>MPAEKVCSVEGCDSRMGGDLSFFRCPKDETRCQIWRNALGFTGRHKYANITSEQCYSRIRICALHFVEDCFANSTRSRIHSYAVPSLRLAPYVTNIGVSGGDDSNMESPILNIAERKKAGVQTLSVLHSDAGIQTPLRLSAGSPRKRRLSATVKTLQRTISAHKCKNRQETTMEDVIKFLESNFSGDMYKFLKAQLLLLNRSPKGCRYFDDFKQFALSVYFLGPKAYKKFSTYFRLPSKATLHRFTRRWVVTEGFSDFVFWIVKCRVRLLKEKEKDCILCLDEVSLKSHLFYDTSKDRIIGFETDCHNNNPQIAGSALTLMVRGIGSSWKQPIAYFFHKTCASASSLKDIVFQCIRQLTHIGLNVYGVVSDQGSNFYKLAKNILKLTEDDPIFYVDDIKLVYLFDVPHLLKSTRNNFFSYKLLLEEGETRKHYLETFYNLDKDRQFKLAPRLTNDHIYPNNFQKQKVKLATQVFSHSVAVAMHTHIEFNALPGEAAITANFISKMNNLFDLLNSSNLKSFQAFMGTNEQITCRQEMDNF</sequence>
<dbReference type="Pfam" id="PF21787">
    <property type="entry name" value="TNP-like_RNaseH_N"/>
    <property type="match status" value="1"/>
</dbReference>
<protein>
    <recommendedName>
        <fullName evidence="6">THAP-type domain-containing protein</fullName>
    </recommendedName>
</protein>
<dbReference type="InterPro" id="IPR048366">
    <property type="entry name" value="TNP-like_GBD"/>
</dbReference>
<dbReference type="EMBL" id="CAACVG010009340">
    <property type="protein sequence ID" value="VEN52941.1"/>
    <property type="molecule type" value="Genomic_DNA"/>
</dbReference>
<dbReference type="OrthoDB" id="6778765at2759"/>
<keyword evidence="1" id="KW-0479">Metal-binding</keyword>